<dbReference type="GO" id="GO:0030420">
    <property type="term" value="P:establishment of competence for transformation"/>
    <property type="evidence" value="ECO:0007669"/>
    <property type="project" value="UniProtKB-KW"/>
</dbReference>
<proteinExistence type="predicted"/>
<evidence type="ECO:0000313" key="5">
    <source>
        <dbReference type="Proteomes" id="UP000245380"/>
    </source>
</evidence>
<dbReference type="AlphaFoldDB" id="A0A2U3DC22"/>
<keyword evidence="5" id="KW-1185">Reference proteome</keyword>
<keyword evidence="3" id="KW-0812">Transmembrane</keyword>
<dbReference type="NCBIfam" id="TIGR02532">
    <property type="entry name" value="IV_pilin_GFxxxE"/>
    <property type="match status" value="1"/>
</dbReference>
<evidence type="ECO:0000256" key="2">
    <source>
        <dbReference type="ARBA" id="ARBA00023287"/>
    </source>
</evidence>
<keyword evidence="3" id="KW-0472">Membrane</keyword>
<protein>
    <recommendedName>
        <fullName evidence="6">Prepilin-type N-terminal cleavage/methylation domain-containing protein</fullName>
    </recommendedName>
</protein>
<sequence>MLEIDVHRRHRDSGMTLVEVLVSVVILSMIAVGFATFAITSLHQVGVTTQRVQALELARKAAIQLMNGTAATQIDKQVTIRGITYAIYDKLSTRENIHELDPDLHADQITVSWDARGNRQRHLVQLTVYLSN</sequence>
<name>A0A2U3DC22_SULT2</name>
<dbReference type="EMBL" id="MPDK01000002">
    <property type="protein sequence ID" value="PWI58834.1"/>
    <property type="molecule type" value="Genomic_DNA"/>
</dbReference>
<comment type="subcellular location">
    <subcellularLocation>
        <location evidence="1">Cell surface</location>
    </subcellularLocation>
</comment>
<keyword evidence="3" id="KW-1133">Transmembrane helix</keyword>
<evidence type="ECO:0000313" key="4">
    <source>
        <dbReference type="EMBL" id="PWI58834.1"/>
    </source>
</evidence>
<gene>
    <name evidence="4" type="ORF">BM613_01715</name>
</gene>
<accession>A0A2U3DC22</accession>
<evidence type="ECO:0000256" key="1">
    <source>
        <dbReference type="ARBA" id="ARBA00004241"/>
    </source>
</evidence>
<keyword evidence="2" id="KW-0178">Competence</keyword>
<dbReference type="GO" id="GO:0009986">
    <property type="term" value="C:cell surface"/>
    <property type="evidence" value="ECO:0007669"/>
    <property type="project" value="UniProtKB-SubCell"/>
</dbReference>
<evidence type="ECO:0008006" key="6">
    <source>
        <dbReference type="Google" id="ProtNLM"/>
    </source>
</evidence>
<dbReference type="PROSITE" id="PS00409">
    <property type="entry name" value="PROKAR_NTER_METHYL"/>
    <property type="match status" value="1"/>
</dbReference>
<comment type="caution">
    <text evidence="4">The sequence shown here is derived from an EMBL/GenBank/DDBJ whole genome shotgun (WGS) entry which is preliminary data.</text>
</comment>
<feature type="transmembrane region" description="Helical" evidence="3">
    <location>
        <begin position="20"/>
        <end position="42"/>
    </location>
</feature>
<dbReference type="RefSeq" id="WP_109429428.1">
    <property type="nucleotide sequence ID" value="NZ_MPDK01000002.1"/>
</dbReference>
<dbReference type="InterPro" id="IPR012902">
    <property type="entry name" value="N_methyl_site"/>
</dbReference>
<reference evidence="4 5" key="1">
    <citation type="submission" date="2016-11" db="EMBL/GenBank/DDBJ databases">
        <title>Comparative genomics of Acidibacillus ferroxidans species.</title>
        <authorList>
            <person name="Oliveira G."/>
            <person name="Nunes G."/>
            <person name="Oliveira R."/>
            <person name="Araujo F."/>
            <person name="Salim A."/>
            <person name="Scholte L."/>
            <person name="Morais D."/>
            <person name="Nancucheo I."/>
            <person name="Johnson D.B."/>
            <person name="Grail B."/>
            <person name="Bittencourt J."/>
            <person name="Valadares R."/>
        </authorList>
    </citation>
    <scope>NUCLEOTIDE SEQUENCE [LARGE SCALE GENOMIC DNA]</scope>
    <source>
        <strain evidence="4 5">Y002</strain>
    </source>
</reference>
<organism evidence="4 5">
    <name type="scientific">Sulfoacidibacillus thermotolerans</name>
    <name type="common">Acidibacillus sulfuroxidans</name>
    <dbReference type="NCBI Taxonomy" id="1765684"/>
    <lineage>
        <taxon>Bacteria</taxon>
        <taxon>Bacillati</taxon>
        <taxon>Bacillota</taxon>
        <taxon>Bacilli</taxon>
        <taxon>Bacillales</taxon>
        <taxon>Alicyclobacillaceae</taxon>
        <taxon>Sulfoacidibacillus</taxon>
    </lineage>
</organism>
<dbReference type="Proteomes" id="UP000245380">
    <property type="component" value="Unassembled WGS sequence"/>
</dbReference>
<dbReference type="Pfam" id="PF07963">
    <property type="entry name" value="N_methyl"/>
    <property type="match status" value="1"/>
</dbReference>
<evidence type="ECO:0000256" key="3">
    <source>
        <dbReference type="SAM" id="Phobius"/>
    </source>
</evidence>